<dbReference type="InterPro" id="IPR002401">
    <property type="entry name" value="Cyt_P450_E_grp-I"/>
</dbReference>
<dbReference type="AlphaFoldDB" id="A0A7R7VEH1"/>
<evidence type="ECO:0000256" key="1">
    <source>
        <dbReference type="ARBA" id="ARBA00001971"/>
    </source>
</evidence>
<dbReference type="KEGG" id="ache:ACHE_10727A"/>
<comment type="similarity">
    <text evidence="2">Belongs to the cytochrome P450 family.</text>
</comment>
<dbReference type="GO" id="GO:0005506">
    <property type="term" value="F:iron ion binding"/>
    <property type="evidence" value="ECO:0007669"/>
    <property type="project" value="InterPro"/>
</dbReference>
<sequence>MALTLSDLWGRLSFQNTAYGTLLAALKRQLLTYYIGHAVYALYIHPLSRYPGPKFAAISFIPQIVYEIRGQQHSWVKTLHDQYGEVVRIGPNALVYRAPQAWKDIYGHKKGGQKTFVKDPQLYTAAPNHVEGILTVNGADHSRMRRLMAHAFSDRALREQETLLHTYADLLVQKIHKQLVECKTTKVIDLVRWYNYTTFDLIGDLSFGEPFNCLRDDQYHWWVSLMLDAVKVSGYLKIPYFYPFLKPLGKLLIPKRLIERRDAVFQQAVERVSRRLQRQMERPDFTSYILKHKDDELAMSRGELDANAGTFVLAGSETTAATLSGTTYYLLRHPAVYRRLVGEVRGAFKDALDIQLSSIASLPYLNAVLDESMRIYPPVPAMLPRLVPKGGAMINNQYVPEGTSVSIAMYSTVRSATNFAEPDSFIPERWLLPADGGITFEKDNKFALQPFAYGPRVCLGQHLAFAEMRLILVKTLWHFDLELTPEGLDWVEQKSYNLWDRPPLRVKVSLAPNAV</sequence>
<evidence type="ECO:0000256" key="6">
    <source>
        <dbReference type="ARBA" id="ARBA00023004"/>
    </source>
</evidence>
<dbReference type="InterPro" id="IPR036396">
    <property type="entry name" value="Cyt_P450_sf"/>
</dbReference>
<dbReference type="EMBL" id="AP024416">
    <property type="protein sequence ID" value="BCR83325.1"/>
    <property type="molecule type" value="Genomic_DNA"/>
</dbReference>
<evidence type="ECO:0000313" key="10">
    <source>
        <dbReference type="Proteomes" id="UP000637239"/>
    </source>
</evidence>
<evidence type="ECO:0008006" key="11">
    <source>
        <dbReference type="Google" id="ProtNLM"/>
    </source>
</evidence>
<reference evidence="9" key="2">
    <citation type="submission" date="2021-02" db="EMBL/GenBank/DDBJ databases">
        <title>Aspergillus chevalieri M1 genome sequence.</title>
        <authorList>
            <person name="Kadooka C."/>
            <person name="Mori K."/>
            <person name="Futagami T."/>
        </authorList>
    </citation>
    <scope>NUCLEOTIDE SEQUENCE</scope>
    <source>
        <strain evidence="9">M1</strain>
    </source>
</reference>
<protein>
    <recommendedName>
        <fullName evidence="11">Cytochrome P450 monooxygenase</fullName>
    </recommendedName>
</protein>
<reference evidence="9" key="1">
    <citation type="submission" date="2021-01" db="EMBL/GenBank/DDBJ databases">
        <authorList>
            <consortium name="Aspergillus chevalieri M1 genome sequencing consortium"/>
            <person name="Kazuki M."/>
            <person name="Futagami T."/>
        </authorList>
    </citation>
    <scope>NUCLEOTIDE SEQUENCE</scope>
    <source>
        <strain evidence="9">M1</strain>
    </source>
</reference>
<dbReference type="CDD" id="cd11058">
    <property type="entry name" value="CYP60B-like"/>
    <property type="match status" value="1"/>
</dbReference>
<dbReference type="Pfam" id="PF00067">
    <property type="entry name" value="p450"/>
    <property type="match status" value="1"/>
</dbReference>
<dbReference type="RefSeq" id="XP_043131847.1">
    <property type="nucleotide sequence ID" value="XM_043282486.1"/>
</dbReference>
<keyword evidence="10" id="KW-1185">Reference proteome</keyword>
<dbReference type="Gene3D" id="1.10.630.10">
    <property type="entry name" value="Cytochrome P450"/>
    <property type="match status" value="1"/>
</dbReference>
<dbReference type="InterPro" id="IPR001128">
    <property type="entry name" value="Cyt_P450"/>
</dbReference>
<evidence type="ECO:0000256" key="4">
    <source>
        <dbReference type="ARBA" id="ARBA00022723"/>
    </source>
</evidence>
<dbReference type="PRINTS" id="PR00463">
    <property type="entry name" value="EP450I"/>
</dbReference>
<keyword evidence="6 8" id="KW-0408">Iron</keyword>
<dbReference type="GeneID" id="66977684"/>
<evidence type="ECO:0000256" key="8">
    <source>
        <dbReference type="PIRSR" id="PIRSR602401-1"/>
    </source>
</evidence>
<evidence type="ECO:0000256" key="5">
    <source>
        <dbReference type="ARBA" id="ARBA00023002"/>
    </source>
</evidence>
<comment type="cofactor">
    <cofactor evidence="1 8">
        <name>heme</name>
        <dbReference type="ChEBI" id="CHEBI:30413"/>
    </cofactor>
</comment>
<name>A0A7R7VEH1_ASPCH</name>
<dbReference type="GO" id="GO:0020037">
    <property type="term" value="F:heme binding"/>
    <property type="evidence" value="ECO:0007669"/>
    <property type="project" value="InterPro"/>
</dbReference>
<organism evidence="9 10">
    <name type="scientific">Aspergillus chevalieri</name>
    <name type="common">Eurotium chevalieri</name>
    <dbReference type="NCBI Taxonomy" id="182096"/>
    <lineage>
        <taxon>Eukaryota</taxon>
        <taxon>Fungi</taxon>
        <taxon>Dikarya</taxon>
        <taxon>Ascomycota</taxon>
        <taxon>Pezizomycotina</taxon>
        <taxon>Eurotiomycetes</taxon>
        <taxon>Eurotiomycetidae</taxon>
        <taxon>Eurotiales</taxon>
        <taxon>Aspergillaceae</taxon>
        <taxon>Aspergillus</taxon>
        <taxon>Aspergillus subgen. Aspergillus</taxon>
    </lineage>
</organism>
<accession>A0A7R7VEH1</accession>
<dbReference type="GO" id="GO:0016705">
    <property type="term" value="F:oxidoreductase activity, acting on paired donors, with incorporation or reduction of molecular oxygen"/>
    <property type="evidence" value="ECO:0007669"/>
    <property type="project" value="InterPro"/>
</dbReference>
<keyword evidence="7" id="KW-0503">Monooxygenase</keyword>
<keyword evidence="5" id="KW-0560">Oxidoreductase</keyword>
<dbReference type="GO" id="GO:0004497">
    <property type="term" value="F:monooxygenase activity"/>
    <property type="evidence" value="ECO:0007669"/>
    <property type="project" value="UniProtKB-KW"/>
</dbReference>
<dbReference type="Proteomes" id="UP000637239">
    <property type="component" value="Chromosome 1"/>
</dbReference>
<proteinExistence type="inferred from homology"/>
<dbReference type="PANTHER" id="PTHR24305">
    <property type="entry name" value="CYTOCHROME P450"/>
    <property type="match status" value="1"/>
</dbReference>
<evidence type="ECO:0000256" key="2">
    <source>
        <dbReference type="ARBA" id="ARBA00010617"/>
    </source>
</evidence>
<evidence type="ECO:0000313" key="9">
    <source>
        <dbReference type="EMBL" id="BCR83325.1"/>
    </source>
</evidence>
<dbReference type="SUPFAM" id="SSF48264">
    <property type="entry name" value="Cytochrome P450"/>
    <property type="match status" value="1"/>
</dbReference>
<evidence type="ECO:0000256" key="3">
    <source>
        <dbReference type="ARBA" id="ARBA00022617"/>
    </source>
</evidence>
<keyword evidence="3 8" id="KW-0349">Heme</keyword>
<dbReference type="FunFam" id="1.10.630.10:FF:000047">
    <property type="entry name" value="Cytochrome P450 monooxygenase"/>
    <property type="match status" value="1"/>
</dbReference>
<feature type="binding site" description="axial binding residue" evidence="8">
    <location>
        <position position="458"/>
    </location>
    <ligand>
        <name>heme</name>
        <dbReference type="ChEBI" id="CHEBI:30413"/>
    </ligand>
    <ligandPart>
        <name>Fe</name>
        <dbReference type="ChEBI" id="CHEBI:18248"/>
    </ligandPart>
</feature>
<keyword evidence="4 8" id="KW-0479">Metal-binding</keyword>
<gene>
    <name evidence="9" type="ORF">ACHE_10727A</name>
</gene>
<dbReference type="GO" id="GO:0009403">
    <property type="term" value="P:toxin biosynthetic process"/>
    <property type="evidence" value="ECO:0007669"/>
    <property type="project" value="UniProtKB-ARBA"/>
</dbReference>
<dbReference type="InterPro" id="IPR050121">
    <property type="entry name" value="Cytochrome_P450_monoxygenase"/>
</dbReference>
<dbReference type="PANTHER" id="PTHR24305:SF210">
    <property type="entry name" value="CYTOCHROME P450 MONOOXYGENASE ASQL-RELATED"/>
    <property type="match status" value="1"/>
</dbReference>
<evidence type="ECO:0000256" key="7">
    <source>
        <dbReference type="ARBA" id="ARBA00023033"/>
    </source>
</evidence>
<dbReference type="PRINTS" id="PR00385">
    <property type="entry name" value="P450"/>
</dbReference>